<dbReference type="InterPro" id="IPR010918">
    <property type="entry name" value="PurM-like_C_dom"/>
</dbReference>
<dbReference type="PIRSF" id="PIRSF005644">
    <property type="entry name" value="Hdrgns_mtr_HypE"/>
    <property type="match status" value="1"/>
</dbReference>
<feature type="domain" description="PurM-like C-terminal" evidence="3">
    <location>
        <begin position="148"/>
        <end position="303"/>
    </location>
</feature>
<dbReference type="GO" id="GO:0051604">
    <property type="term" value="P:protein maturation"/>
    <property type="evidence" value="ECO:0007669"/>
    <property type="project" value="TreeGrafter"/>
</dbReference>
<name>A0A940DHK9_9FIRM</name>
<dbReference type="PANTHER" id="PTHR30303">
    <property type="entry name" value="HYDROGENASE ISOENZYMES FORMATION PROTEIN HYPE"/>
    <property type="match status" value="1"/>
</dbReference>
<dbReference type="InterPro" id="IPR016188">
    <property type="entry name" value="PurM-like_N"/>
</dbReference>
<reference evidence="4" key="1">
    <citation type="submission" date="2020-10" db="EMBL/GenBank/DDBJ databases">
        <authorList>
            <person name="Gilroy R."/>
        </authorList>
    </citation>
    <scope>NUCLEOTIDE SEQUENCE</scope>
    <source>
        <strain evidence="4">517</strain>
    </source>
</reference>
<evidence type="ECO:0000313" key="4">
    <source>
        <dbReference type="EMBL" id="MBO8424579.1"/>
    </source>
</evidence>
<dbReference type="InterPro" id="IPR036676">
    <property type="entry name" value="PurM-like_C_sf"/>
</dbReference>
<comment type="caution">
    <text evidence="4">The sequence shown here is derived from an EMBL/GenBank/DDBJ whole genome shotgun (WGS) entry which is preliminary data.</text>
</comment>
<dbReference type="Gene3D" id="3.30.1330.10">
    <property type="entry name" value="PurM-like, N-terminal domain"/>
    <property type="match status" value="1"/>
</dbReference>
<accession>A0A940DHK9</accession>
<comment type="similarity">
    <text evidence="1">Belongs to the HypE family.</text>
</comment>
<dbReference type="AlphaFoldDB" id="A0A940DHK9"/>
<dbReference type="PANTHER" id="PTHR30303:SF4">
    <property type="entry name" value="HYDROGENASE EXPRESSION_FORMATION PROTEIN HYPE"/>
    <property type="match status" value="1"/>
</dbReference>
<feature type="domain" description="PurM-like N-terminal" evidence="2">
    <location>
        <begin position="35"/>
        <end position="137"/>
    </location>
</feature>
<proteinExistence type="inferred from homology"/>
<dbReference type="Gene3D" id="3.90.650.10">
    <property type="entry name" value="PurM-like C-terminal domain"/>
    <property type="match status" value="1"/>
</dbReference>
<dbReference type="InterPro" id="IPR011854">
    <property type="entry name" value="HypE"/>
</dbReference>
<evidence type="ECO:0000313" key="5">
    <source>
        <dbReference type="Proteomes" id="UP000727857"/>
    </source>
</evidence>
<dbReference type="EMBL" id="JADINF010000155">
    <property type="protein sequence ID" value="MBO8424579.1"/>
    <property type="molecule type" value="Genomic_DNA"/>
</dbReference>
<gene>
    <name evidence="4" type="ORF">IAB16_06125</name>
</gene>
<dbReference type="InterPro" id="IPR036921">
    <property type="entry name" value="PurM-like_N_sf"/>
</dbReference>
<protein>
    <recommendedName>
        <fullName evidence="6">Hydrogenase maturation factor</fullName>
    </recommendedName>
</protein>
<dbReference type="SUPFAM" id="SSF56042">
    <property type="entry name" value="PurM C-terminal domain-like"/>
    <property type="match status" value="1"/>
</dbReference>
<dbReference type="SUPFAM" id="SSF55326">
    <property type="entry name" value="PurM N-terminal domain-like"/>
    <property type="match status" value="1"/>
</dbReference>
<organism evidence="4 5">
    <name type="scientific">Candidatus Stercoripulliclostridium pullicola</name>
    <dbReference type="NCBI Taxonomy" id="2840953"/>
    <lineage>
        <taxon>Bacteria</taxon>
        <taxon>Bacillati</taxon>
        <taxon>Bacillota</taxon>
        <taxon>Clostridia</taxon>
        <taxon>Eubacteriales</taxon>
        <taxon>Candidatus Stercoripulliclostridium</taxon>
    </lineage>
</organism>
<reference evidence="4" key="2">
    <citation type="journal article" date="2021" name="PeerJ">
        <title>Extensive microbial diversity within the chicken gut microbiome revealed by metagenomics and culture.</title>
        <authorList>
            <person name="Gilroy R."/>
            <person name="Ravi A."/>
            <person name="Getino M."/>
            <person name="Pursley I."/>
            <person name="Horton D.L."/>
            <person name="Alikhan N.F."/>
            <person name="Baker D."/>
            <person name="Gharbi K."/>
            <person name="Hall N."/>
            <person name="Watson M."/>
            <person name="Adriaenssens E.M."/>
            <person name="Foster-Nyarko E."/>
            <person name="Jarju S."/>
            <person name="Secka A."/>
            <person name="Antonio M."/>
            <person name="Oren A."/>
            <person name="Chaudhuri R.R."/>
            <person name="La Ragione R."/>
            <person name="Hildebrand F."/>
            <person name="Pallen M.J."/>
        </authorList>
    </citation>
    <scope>NUCLEOTIDE SEQUENCE</scope>
    <source>
        <strain evidence="4">517</strain>
    </source>
</reference>
<dbReference type="Pfam" id="PF00586">
    <property type="entry name" value="AIRS"/>
    <property type="match status" value="1"/>
</dbReference>
<evidence type="ECO:0000259" key="2">
    <source>
        <dbReference type="Pfam" id="PF00586"/>
    </source>
</evidence>
<sequence length="325" mass="33944">MRAGKLTGKELEENVLSVISHRREEVLKSASLGGDCARMALGADMLVHTDPVTGEAVNIGSLAIEVSANDVIAAGGEPVAFLITLILPESCDASDVKKIMTDAEREAVAWNAEIVGGHTEFSSAVTRPVVNAVAIGKAAEGWLPHAPEAGDAVIVTKTLAIEGTVILADMFKNKLALGSSELTELERYRKSTGILPEGRALRAARIPCNMHDVTEGGIFGAVCELAAGAGVGVTLYADKVPFGALTLKVCGKLGVDPYRLISSGSMLIVARDGEAVVRALGEAGIKATAVGHVTDGEGLTVVYSDGREIHTEIQADELYRFKGEN</sequence>
<evidence type="ECO:0000256" key="1">
    <source>
        <dbReference type="ARBA" id="ARBA00006243"/>
    </source>
</evidence>
<evidence type="ECO:0008006" key="6">
    <source>
        <dbReference type="Google" id="ProtNLM"/>
    </source>
</evidence>
<dbReference type="Proteomes" id="UP000727857">
    <property type="component" value="Unassembled WGS sequence"/>
</dbReference>
<evidence type="ECO:0000259" key="3">
    <source>
        <dbReference type="Pfam" id="PF02769"/>
    </source>
</evidence>
<dbReference type="Pfam" id="PF02769">
    <property type="entry name" value="AIRS_C"/>
    <property type="match status" value="1"/>
</dbReference>